<gene>
    <name evidence="1" type="ORF">SORDD05_00295</name>
</gene>
<reference evidence="1 2" key="1">
    <citation type="submission" date="2016-01" db="EMBL/GenBank/DDBJ databases">
        <title>Highly variable Streptococcus oralis are common among viridans streptococci isolated from primates.</title>
        <authorList>
            <person name="Denapaite D."/>
            <person name="Rieger M."/>
            <person name="Koendgen S."/>
            <person name="Brueckner R."/>
            <person name="Ochigava I."/>
            <person name="Kappeler P."/>
            <person name="Maetz-Rensing K."/>
            <person name="Leendertz F."/>
            <person name="Hakenbeck R."/>
        </authorList>
    </citation>
    <scope>NUCLEOTIDE SEQUENCE [LARGE SCALE GENOMIC DNA]</scope>
    <source>
        <strain evidence="1 2">DD05</strain>
    </source>
</reference>
<evidence type="ECO:0000313" key="1">
    <source>
        <dbReference type="EMBL" id="KXT61349.1"/>
    </source>
</evidence>
<protein>
    <submittedName>
        <fullName evidence="1">Uncharacterized protein</fullName>
    </submittedName>
</protein>
<dbReference type="Proteomes" id="UP000070541">
    <property type="component" value="Unassembled WGS sequence"/>
</dbReference>
<dbReference type="EMBL" id="LQOG01000013">
    <property type="protein sequence ID" value="KXT61349.1"/>
    <property type="molecule type" value="Genomic_DNA"/>
</dbReference>
<proteinExistence type="predicted"/>
<dbReference type="RefSeq" id="WP_061416789.1">
    <property type="nucleotide sequence ID" value="NZ_KQ969037.1"/>
</dbReference>
<organism evidence="1 2">
    <name type="scientific">Streptococcus oralis</name>
    <dbReference type="NCBI Taxonomy" id="1303"/>
    <lineage>
        <taxon>Bacteria</taxon>
        <taxon>Bacillati</taxon>
        <taxon>Bacillota</taxon>
        <taxon>Bacilli</taxon>
        <taxon>Lactobacillales</taxon>
        <taxon>Streptococcaceae</taxon>
        <taxon>Streptococcus</taxon>
    </lineage>
</organism>
<evidence type="ECO:0000313" key="2">
    <source>
        <dbReference type="Proteomes" id="UP000070541"/>
    </source>
</evidence>
<comment type="caution">
    <text evidence="1">The sequence shown here is derived from an EMBL/GenBank/DDBJ whole genome shotgun (WGS) entry which is preliminary data.</text>
</comment>
<name>A0A139MCM2_STROR</name>
<accession>A0A139MCM2</accession>
<dbReference type="AlphaFoldDB" id="A0A139MCM2"/>
<dbReference type="PATRIC" id="fig|1303.76.peg.309"/>
<sequence>MEYRFIVDAEVDGLYGPLLTMAVLVTKLDGTEVASFYGGIPKQIAETKEAWVLEHVIPYIGAYQAFATEEELLEEVWQLWCTYRISARCFADVPFPVESRLFHKIIEKDRKNRAFLAPFPIIDVASLLYARGFEPIGNRLDLVSHFEGRLHNALDDVRLSSRIIQRLLGE</sequence>